<name>A0ABS9D1K0_9ALTE</name>
<keyword evidence="14" id="KW-1185">Reference proteome</keyword>
<comment type="similarity">
    <text evidence="3 11">Belongs to the NadD family.</text>
</comment>
<keyword evidence="9 11" id="KW-0520">NAD</keyword>
<dbReference type="HAMAP" id="MF_00244">
    <property type="entry name" value="NaMN_adenylyltr"/>
    <property type="match status" value="1"/>
</dbReference>
<comment type="caution">
    <text evidence="13">The sequence shown here is derived from an EMBL/GenBank/DDBJ whole genome shotgun (WGS) entry which is preliminary data.</text>
</comment>
<evidence type="ECO:0000313" key="13">
    <source>
        <dbReference type="EMBL" id="MCF2946782.1"/>
    </source>
</evidence>
<dbReference type="NCBIfam" id="NF000839">
    <property type="entry name" value="PRK00071.1-1"/>
    <property type="match status" value="1"/>
</dbReference>
<dbReference type="PANTHER" id="PTHR39321">
    <property type="entry name" value="NICOTINATE-NUCLEOTIDE ADENYLYLTRANSFERASE-RELATED"/>
    <property type="match status" value="1"/>
</dbReference>
<accession>A0ABS9D1K0</accession>
<dbReference type="Gene3D" id="3.40.50.620">
    <property type="entry name" value="HUPs"/>
    <property type="match status" value="1"/>
</dbReference>
<dbReference type="NCBIfam" id="TIGR00482">
    <property type="entry name" value="nicotinate (nicotinamide) nucleotide adenylyltransferase"/>
    <property type="match status" value="1"/>
</dbReference>
<comment type="catalytic activity">
    <reaction evidence="10 11">
        <text>nicotinate beta-D-ribonucleotide + ATP + H(+) = deamido-NAD(+) + diphosphate</text>
        <dbReference type="Rhea" id="RHEA:22860"/>
        <dbReference type="ChEBI" id="CHEBI:15378"/>
        <dbReference type="ChEBI" id="CHEBI:30616"/>
        <dbReference type="ChEBI" id="CHEBI:33019"/>
        <dbReference type="ChEBI" id="CHEBI:57502"/>
        <dbReference type="ChEBI" id="CHEBI:58437"/>
        <dbReference type="EC" id="2.7.7.18"/>
    </reaction>
</comment>
<dbReference type="CDD" id="cd02165">
    <property type="entry name" value="NMNAT"/>
    <property type="match status" value="1"/>
</dbReference>
<evidence type="ECO:0000256" key="1">
    <source>
        <dbReference type="ARBA" id="ARBA00002324"/>
    </source>
</evidence>
<dbReference type="InterPro" id="IPR014729">
    <property type="entry name" value="Rossmann-like_a/b/a_fold"/>
</dbReference>
<evidence type="ECO:0000256" key="5">
    <source>
        <dbReference type="ARBA" id="ARBA00022679"/>
    </source>
</evidence>
<keyword evidence="4 11" id="KW-0662">Pyridine nucleotide biosynthesis</keyword>
<protein>
    <recommendedName>
        <fullName evidence="11">Probable nicotinate-nucleotide adenylyltransferase</fullName>
        <ecNumber evidence="11">2.7.7.18</ecNumber>
    </recommendedName>
    <alternativeName>
        <fullName evidence="11">Deamido-NAD(+) diphosphorylase</fullName>
    </alternativeName>
    <alternativeName>
        <fullName evidence="11">Deamido-NAD(+) pyrophosphorylase</fullName>
    </alternativeName>
    <alternativeName>
        <fullName evidence="11">Nicotinate mononucleotide adenylyltransferase</fullName>
        <shortName evidence="11">NaMN adenylyltransferase</shortName>
    </alternativeName>
</protein>
<dbReference type="Pfam" id="PF01467">
    <property type="entry name" value="CTP_transf_like"/>
    <property type="match status" value="1"/>
</dbReference>
<evidence type="ECO:0000256" key="7">
    <source>
        <dbReference type="ARBA" id="ARBA00022741"/>
    </source>
</evidence>
<evidence type="ECO:0000256" key="6">
    <source>
        <dbReference type="ARBA" id="ARBA00022695"/>
    </source>
</evidence>
<gene>
    <name evidence="11 13" type="primary">nadD</name>
    <name evidence="13" type="ORF">L0668_01575</name>
</gene>
<keyword evidence="8 11" id="KW-0067">ATP-binding</keyword>
<evidence type="ECO:0000256" key="11">
    <source>
        <dbReference type="HAMAP-Rule" id="MF_00244"/>
    </source>
</evidence>
<evidence type="ECO:0000313" key="14">
    <source>
        <dbReference type="Proteomes" id="UP001521137"/>
    </source>
</evidence>
<dbReference type="EMBL" id="JAKGAS010000001">
    <property type="protein sequence ID" value="MCF2946782.1"/>
    <property type="molecule type" value="Genomic_DNA"/>
</dbReference>
<dbReference type="InterPro" id="IPR005248">
    <property type="entry name" value="NadD/NMNAT"/>
</dbReference>
<evidence type="ECO:0000256" key="8">
    <source>
        <dbReference type="ARBA" id="ARBA00022840"/>
    </source>
</evidence>
<evidence type="ECO:0000256" key="10">
    <source>
        <dbReference type="ARBA" id="ARBA00048721"/>
    </source>
</evidence>
<organism evidence="13 14">
    <name type="scientific">Paraglaciecola algarum</name>
    <dbReference type="NCBI Taxonomy" id="3050085"/>
    <lineage>
        <taxon>Bacteria</taxon>
        <taxon>Pseudomonadati</taxon>
        <taxon>Pseudomonadota</taxon>
        <taxon>Gammaproteobacteria</taxon>
        <taxon>Alteromonadales</taxon>
        <taxon>Alteromonadaceae</taxon>
        <taxon>Paraglaciecola</taxon>
    </lineage>
</organism>
<dbReference type="SUPFAM" id="SSF52374">
    <property type="entry name" value="Nucleotidylyl transferase"/>
    <property type="match status" value="1"/>
</dbReference>
<evidence type="ECO:0000256" key="3">
    <source>
        <dbReference type="ARBA" id="ARBA00009014"/>
    </source>
</evidence>
<evidence type="ECO:0000256" key="2">
    <source>
        <dbReference type="ARBA" id="ARBA00005019"/>
    </source>
</evidence>
<proteinExistence type="inferred from homology"/>
<sequence length="226" mass="25678">MKLTAPLGIFGGTFDPVHNGHIQPIIDAAKITQIDKVAMMPCYIPSHKDKATVSSEHRLNMIKLVCQQQPLFYPEPRDINRGKPTYSVDSLQSLRADYPNTPLCFFIGTDSLITLTSWYQWQKILTLCHFVVCNRSQGGANPTQLPTNIKEVLSQTQTQNPKDLHQKLAGHIYLANTNAVDISSTELRNRLKNQVKYPQKVNDFMPELVLAYIRQHKLYQLEADIC</sequence>
<keyword evidence="5 11" id="KW-0808">Transferase</keyword>
<dbReference type="NCBIfam" id="TIGR00125">
    <property type="entry name" value="cyt_tran_rel"/>
    <property type="match status" value="1"/>
</dbReference>
<reference evidence="13 14" key="1">
    <citation type="submission" date="2022-01" db="EMBL/GenBank/DDBJ databases">
        <title>Paraglaciecola sp. G1-23.</title>
        <authorList>
            <person name="Jin M.S."/>
            <person name="Han D.M."/>
            <person name="Kim H.M."/>
            <person name="Jeon C.O."/>
        </authorList>
    </citation>
    <scope>NUCLEOTIDE SEQUENCE [LARGE SCALE GENOMIC DNA]</scope>
    <source>
        <strain evidence="13 14">G1-23</strain>
    </source>
</reference>
<keyword evidence="7 11" id="KW-0547">Nucleotide-binding</keyword>
<evidence type="ECO:0000256" key="9">
    <source>
        <dbReference type="ARBA" id="ARBA00023027"/>
    </source>
</evidence>
<evidence type="ECO:0000256" key="4">
    <source>
        <dbReference type="ARBA" id="ARBA00022642"/>
    </source>
</evidence>
<dbReference type="Proteomes" id="UP001521137">
    <property type="component" value="Unassembled WGS sequence"/>
</dbReference>
<dbReference type="EC" id="2.7.7.18" evidence="11"/>
<dbReference type="RefSeq" id="WP_235310303.1">
    <property type="nucleotide sequence ID" value="NZ_JAKGAS010000001.1"/>
</dbReference>
<comment type="pathway">
    <text evidence="2 11">Cofactor biosynthesis; NAD(+) biosynthesis; deamido-NAD(+) from nicotinate D-ribonucleotide: step 1/1.</text>
</comment>
<comment type="function">
    <text evidence="1 11">Catalyzes the reversible adenylation of nicotinate mononucleotide (NaMN) to nicotinic acid adenine dinucleotide (NaAD).</text>
</comment>
<dbReference type="InterPro" id="IPR004821">
    <property type="entry name" value="Cyt_trans-like"/>
</dbReference>
<evidence type="ECO:0000259" key="12">
    <source>
        <dbReference type="Pfam" id="PF01467"/>
    </source>
</evidence>
<dbReference type="GO" id="GO:0004515">
    <property type="term" value="F:nicotinate-nucleotide adenylyltransferase activity"/>
    <property type="evidence" value="ECO:0007669"/>
    <property type="project" value="UniProtKB-EC"/>
</dbReference>
<dbReference type="PANTHER" id="PTHR39321:SF3">
    <property type="entry name" value="PHOSPHOPANTETHEINE ADENYLYLTRANSFERASE"/>
    <property type="match status" value="1"/>
</dbReference>
<keyword evidence="6 11" id="KW-0548">Nucleotidyltransferase</keyword>
<feature type="domain" description="Cytidyltransferase-like" evidence="12">
    <location>
        <begin position="9"/>
        <end position="190"/>
    </location>
</feature>